<dbReference type="Proteomes" id="UP000244005">
    <property type="component" value="Unassembled WGS sequence"/>
</dbReference>
<evidence type="ECO:0000313" key="2">
    <source>
        <dbReference type="Proteomes" id="UP000244005"/>
    </source>
</evidence>
<accession>A0A2R6XDN4</accession>
<name>A0A2R6XDN4_MARPO</name>
<dbReference type="AlphaFoldDB" id="A0A2R6XDN4"/>
<dbReference type="EMBL" id="KZ772693">
    <property type="protein sequence ID" value="PTQ44179.1"/>
    <property type="molecule type" value="Genomic_DNA"/>
</dbReference>
<evidence type="ECO:0000313" key="1">
    <source>
        <dbReference type="EMBL" id="PTQ44179.1"/>
    </source>
</evidence>
<reference evidence="2" key="1">
    <citation type="journal article" date="2017" name="Cell">
        <title>Insights into land plant evolution garnered from the Marchantia polymorpha genome.</title>
        <authorList>
            <person name="Bowman J.L."/>
            <person name="Kohchi T."/>
            <person name="Yamato K.T."/>
            <person name="Jenkins J."/>
            <person name="Shu S."/>
            <person name="Ishizaki K."/>
            <person name="Yamaoka S."/>
            <person name="Nishihama R."/>
            <person name="Nakamura Y."/>
            <person name="Berger F."/>
            <person name="Adam C."/>
            <person name="Aki S.S."/>
            <person name="Althoff F."/>
            <person name="Araki T."/>
            <person name="Arteaga-Vazquez M.A."/>
            <person name="Balasubrmanian S."/>
            <person name="Barry K."/>
            <person name="Bauer D."/>
            <person name="Boehm C.R."/>
            <person name="Briginshaw L."/>
            <person name="Caballero-Perez J."/>
            <person name="Catarino B."/>
            <person name="Chen F."/>
            <person name="Chiyoda S."/>
            <person name="Chovatia M."/>
            <person name="Davies K.M."/>
            <person name="Delmans M."/>
            <person name="Demura T."/>
            <person name="Dierschke T."/>
            <person name="Dolan L."/>
            <person name="Dorantes-Acosta A.E."/>
            <person name="Eklund D.M."/>
            <person name="Florent S.N."/>
            <person name="Flores-Sandoval E."/>
            <person name="Fujiyama A."/>
            <person name="Fukuzawa H."/>
            <person name="Galik B."/>
            <person name="Grimanelli D."/>
            <person name="Grimwood J."/>
            <person name="Grossniklaus U."/>
            <person name="Hamada T."/>
            <person name="Haseloff J."/>
            <person name="Hetherington A.J."/>
            <person name="Higo A."/>
            <person name="Hirakawa Y."/>
            <person name="Hundley H.N."/>
            <person name="Ikeda Y."/>
            <person name="Inoue K."/>
            <person name="Inoue S.I."/>
            <person name="Ishida S."/>
            <person name="Jia Q."/>
            <person name="Kakita M."/>
            <person name="Kanazawa T."/>
            <person name="Kawai Y."/>
            <person name="Kawashima T."/>
            <person name="Kennedy M."/>
            <person name="Kinose K."/>
            <person name="Kinoshita T."/>
            <person name="Kohara Y."/>
            <person name="Koide E."/>
            <person name="Komatsu K."/>
            <person name="Kopischke S."/>
            <person name="Kubo M."/>
            <person name="Kyozuka J."/>
            <person name="Lagercrantz U."/>
            <person name="Lin S.S."/>
            <person name="Lindquist E."/>
            <person name="Lipzen A.M."/>
            <person name="Lu C.W."/>
            <person name="De Luna E."/>
            <person name="Martienssen R.A."/>
            <person name="Minamino N."/>
            <person name="Mizutani M."/>
            <person name="Mizutani M."/>
            <person name="Mochizuki N."/>
            <person name="Monte I."/>
            <person name="Mosher R."/>
            <person name="Nagasaki H."/>
            <person name="Nakagami H."/>
            <person name="Naramoto S."/>
            <person name="Nishitani K."/>
            <person name="Ohtani M."/>
            <person name="Okamoto T."/>
            <person name="Okumura M."/>
            <person name="Phillips J."/>
            <person name="Pollak B."/>
            <person name="Reinders A."/>
            <person name="Rovekamp M."/>
            <person name="Sano R."/>
            <person name="Sawa S."/>
            <person name="Schmid M.W."/>
            <person name="Shirakawa M."/>
            <person name="Solano R."/>
            <person name="Spunde A."/>
            <person name="Suetsugu N."/>
            <person name="Sugano S."/>
            <person name="Sugiyama A."/>
            <person name="Sun R."/>
            <person name="Suzuki Y."/>
            <person name="Takenaka M."/>
            <person name="Takezawa D."/>
            <person name="Tomogane H."/>
            <person name="Tsuzuki M."/>
            <person name="Ueda T."/>
            <person name="Umeda M."/>
            <person name="Ward J.M."/>
            <person name="Watanabe Y."/>
            <person name="Yazaki K."/>
            <person name="Yokoyama R."/>
            <person name="Yoshitake Y."/>
            <person name="Yotsui I."/>
            <person name="Zachgo S."/>
            <person name="Schmutz J."/>
        </authorList>
    </citation>
    <scope>NUCLEOTIDE SEQUENCE [LARGE SCALE GENOMIC DNA]</scope>
    <source>
        <strain evidence="2">Tak-1</strain>
    </source>
</reference>
<proteinExistence type="predicted"/>
<organism evidence="1 2">
    <name type="scientific">Marchantia polymorpha</name>
    <name type="common">Common liverwort</name>
    <name type="synonym">Marchantia aquatica</name>
    <dbReference type="NCBI Taxonomy" id="3197"/>
    <lineage>
        <taxon>Eukaryota</taxon>
        <taxon>Viridiplantae</taxon>
        <taxon>Streptophyta</taxon>
        <taxon>Embryophyta</taxon>
        <taxon>Marchantiophyta</taxon>
        <taxon>Marchantiopsida</taxon>
        <taxon>Marchantiidae</taxon>
        <taxon>Marchantiales</taxon>
        <taxon>Marchantiaceae</taxon>
        <taxon>Marchantia</taxon>
    </lineage>
</organism>
<gene>
    <name evidence="1" type="ORF">MARPO_0021s0049</name>
</gene>
<protein>
    <submittedName>
        <fullName evidence="1">Uncharacterized protein</fullName>
    </submittedName>
</protein>
<keyword evidence="2" id="KW-1185">Reference proteome</keyword>
<sequence>MHVVNYGLTVDILLVEFDFSFQEKGDDARRADVYGPMERCVTTAVLRVQVYGVRNEDCNHVRRKGLPLPGTPSV</sequence>